<evidence type="ECO:0000259" key="4">
    <source>
        <dbReference type="Pfam" id="PF25078"/>
    </source>
</evidence>
<dbReference type="OrthoDB" id="5569911at2759"/>
<name>A0A022WCI1_TRIRU</name>
<dbReference type="AlphaFoldDB" id="A0A022WCI1"/>
<gene>
    <name evidence="5" type="ORF">H103_01621</name>
</gene>
<feature type="region of interest" description="Disordered" evidence="2">
    <location>
        <begin position="198"/>
        <end position="218"/>
    </location>
</feature>
<dbReference type="PANTHER" id="PTHR23159">
    <property type="entry name" value="CENTROSOMAL PROTEIN 2"/>
    <property type="match status" value="1"/>
</dbReference>
<accession>A0A022WCI1</accession>
<feature type="coiled-coil region" evidence="1">
    <location>
        <begin position="503"/>
        <end position="724"/>
    </location>
</feature>
<feature type="region of interest" description="Disordered" evidence="2">
    <location>
        <begin position="245"/>
        <end position="268"/>
    </location>
</feature>
<evidence type="ECO:0000256" key="1">
    <source>
        <dbReference type="SAM" id="Coils"/>
    </source>
</evidence>
<feature type="domain" description="Up-regulated during septation protein 1" evidence="3">
    <location>
        <begin position="69"/>
        <end position="198"/>
    </location>
</feature>
<dbReference type="Pfam" id="PF15456">
    <property type="entry name" value="Uds1"/>
    <property type="match status" value="1"/>
</dbReference>
<evidence type="ECO:0000256" key="2">
    <source>
        <dbReference type="SAM" id="MobiDB-lite"/>
    </source>
</evidence>
<dbReference type="EMBL" id="KK207734">
    <property type="protein sequence ID" value="EZF55846.1"/>
    <property type="molecule type" value="Genomic_DNA"/>
</dbReference>
<dbReference type="InterPro" id="IPR029191">
    <property type="entry name" value="Uds1"/>
</dbReference>
<dbReference type="InterPro" id="IPR056703">
    <property type="entry name" value="DUF7801"/>
</dbReference>
<evidence type="ECO:0000313" key="5">
    <source>
        <dbReference type="EMBL" id="EZF55846.1"/>
    </source>
</evidence>
<feature type="coiled-coil region" evidence="1">
    <location>
        <begin position="439"/>
        <end position="466"/>
    </location>
</feature>
<feature type="compositionally biased region" description="Basic and acidic residues" evidence="2">
    <location>
        <begin position="337"/>
        <end position="353"/>
    </location>
</feature>
<dbReference type="Gene3D" id="1.10.287.1490">
    <property type="match status" value="1"/>
</dbReference>
<organism evidence="5">
    <name type="scientific">Trichophyton rubrum CBS 288.86</name>
    <dbReference type="NCBI Taxonomy" id="1215330"/>
    <lineage>
        <taxon>Eukaryota</taxon>
        <taxon>Fungi</taxon>
        <taxon>Dikarya</taxon>
        <taxon>Ascomycota</taxon>
        <taxon>Pezizomycotina</taxon>
        <taxon>Eurotiomycetes</taxon>
        <taxon>Eurotiomycetidae</taxon>
        <taxon>Onygenales</taxon>
        <taxon>Arthrodermataceae</taxon>
        <taxon>Trichophyton</taxon>
    </lineage>
</organism>
<protein>
    <submittedName>
        <fullName evidence="5">Uncharacterized protein</fullName>
    </submittedName>
</protein>
<proteinExistence type="predicted"/>
<keyword evidence="1" id="KW-0175">Coiled coil</keyword>
<feature type="domain" description="DUF7801" evidence="4">
    <location>
        <begin position="580"/>
        <end position="734"/>
    </location>
</feature>
<dbReference type="PANTHER" id="PTHR23159:SF31">
    <property type="entry name" value="CENTROSOME-ASSOCIATED PROTEIN CEP250 ISOFORM X1"/>
    <property type="match status" value="1"/>
</dbReference>
<sequence length="821" mass="92627">MNTTSIRSSEYSYRDPRYYSSSSLGNAPLPKTLDGYGGMMHPDDGEGSRYNPQLSRGSVLLNPNDPVSMHLLAETAIGDSLHFEVLSFEEVEELKRELALVQSRVDGGKRKLALELKLQEAAQSLNRLYDDGSNGVNGHLGQDAHGHGHGNLDTSDEGLAITRRKCEEQAQEIAKLERRASDIRTRILEHTAGVLQMTHKGLKKKKGSKTDDLSSTSDDLNGLDPYGCGHEFDHRSLYRTADYLDHHGGAPPRDVPSLEPDVESLSGLQDTQSKLEEMTYRLHEMLTQMNADQEIDPIPQIITNEGSSDPLATVNIQIDYLEKGLETIALHQSHSSRGQDTHTSEDSPSNHDTIDRLDAFSRRLDEALAAAGSSRQPTSPHMSTIRKSMAEQLDYLDSAVTDVEKRIDSLVEQKTILGIQIQQQRDLNSKSDAERDAYIADLTEDLTKLRKELDKSQAEEESSKAEIAMLIDQLDAARQDSMLREQKRSIGEAPEASPEKEALMKAEQELAEKETQISNLESTIQELRSQSDAHFHHTREQIQHDLADKDSLISNLESTLQELRSQVDSQFSQIKEAHQSREETEQAHAKLQTEFSELESDMVRIQTELTFAKAELDSAYGSRSERAAEAAANPAVQREIDSLRERNMDLTSQIATLKSVQMNNANSASMGAHERIQVLERELRETIEDYEELTKQSIEFEKERDKLENMIDTYRDRCDTLETQLGDERIQNLGIRDGMTIENTSITVLKSEFKKMMRETRADSIKALRVSWLCYPSPFHIYTDNIQAEQEERRRLESMLRAMKREQSLKKSNLSQSTLAS</sequence>
<feature type="coiled-coil region" evidence="1">
    <location>
        <begin position="159"/>
        <end position="186"/>
    </location>
</feature>
<feature type="region of interest" description="Disordered" evidence="2">
    <location>
        <begin position="332"/>
        <end position="353"/>
    </location>
</feature>
<reference evidence="5" key="1">
    <citation type="submission" date="2014-02" db="EMBL/GenBank/DDBJ databases">
        <title>The Genome Sequence of Trichophyton rubrum (morphotype fischeri) CBS 288.86.</title>
        <authorList>
            <consortium name="The Broad Institute Genomics Platform"/>
            <person name="Cuomo C.A."/>
            <person name="White T.C."/>
            <person name="Graser Y."/>
            <person name="Martinez-Rossi N."/>
            <person name="Heitman J."/>
            <person name="Young S.K."/>
            <person name="Zeng Q."/>
            <person name="Gargeya S."/>
            <person name="Abouelleil A."/>
            <person name="Alvarado L."/>
            <person name="Chapman S.B."/>
            <person name="Gainer-Dewar J."/>
            <person name="Goldberg J."/>
            <person name="Griggs A."/>
            <person name="Gujja S."/>
            <person name="Hansen M."/>
            <person name="Howarth C."/>
            <person name="Imamovic A."/>
            <person name="Larimer J."/>
            <person name="Martinez D."/>
            <person name="Murphy C."/>
            <person name="Pearson M.D."/>
            <person name="Persinoti G."/>
            <person name="Poon T."/>
            <person name="Priest M."/>
            <person name="Roberts A.D."/>
            <person name="Saif S."/>
            <person name="Shea T.D."/>
            <person name="Sykes S.N."/>
            <person name="Wortman J."/>
            <person name="Nusbaum C."/>
            <person name="Birren B."/>
        </authorList>
    </citation>
    <scope>NUCLEOTIDE SEQUENCE [LARGE SCALE GENOMIC DNA]</scope>
    <source>
        <strain evidence="5">CBS 288.86</strain>
    </source>
</reference>
<dbReference type="Proteomes" id="UP000023758">
    <property type="component" value="Unassembled WGS sequence"/>
</dbReference>
<evidence type="ECO:0000259" key="3">
    <source>
        <dbReference type="Pfam" id="PF15456"/>
    </source>
</evidence>
<dbReference type="HOGENOM" id="CLU_006409_0_0_1"/>
<dbReference type="Pfam" id="PF25078">
    <property type="entry name" value="DUF7801"/>
    <property type="match status" value="1"/>
</dbReference>